<dbReference type="OMA" id="QPHTEEV"/>
<evidence type="ECO:0000256" key="8">
    <source>
        <dbReference type="RuleBase" id="RU003881"/>
    </source>
</evidence>
<reference evidence="10" key="2">
    <citation type="submission" date="2019-01" db="UniProtKB">
        <authorList>
            <consortium name="EnsemblPlants"/>
        </authorList>
    </citation>
    <scope>IDENTIFICATION</scope>
    <source>
        <strain evidence="10">cv. Heinz 1706</strain>
    </source>
</reference>
<keyword evidence="4 8" id="KW-0521">NADP</keyword>
<dbReference type="PROSITE" id="PS51352">
    <property type="entry name" value="THIOREDOXIN_2"/>
    <property type="match status" value="1"/>
</dbReference>
<keyword evidence="3 8" id="KW-0274">FAD</keyword>
<dbReference type="EnsemblPlants" id="Solyc10g080080.2.1">
    <property type="protein sequence ID" value="Solyc10g080080.2.1"/>
    <property type="gene ID" value="Solyc10g080080.2"/>
</dbReference>
<keyword evidence="7 8" id="KW-0676">Redox-active center</keyword>
<dbReference type="PRINTS" id="PR00469">
    <property type="entry name" value="PNDRDTASEII"/>
</dbReference>
<evidence type="ECO:0000259" key="9">
    <source>
        <dbReference type="PROSITE" id="PS51352"/>
    </source>
</evidence>
<sequence length="551" mass="59801">MANTTPNITNSVGIGIRIRTKIRPASTSMAATPAALSTGHCIPTGLLVINSGTSRRGGAARVDSVNGHLTRSRASSFSIRAAAEVEPVGTSSSAQGIENLVIIGSGPAGYTAAIYAARANLKPVVFEGFQAGGVPGGQLMTTTEVENFPGFPEGITGPDLMDRMRRQAERWGAELYQEDVEFIDVKNAPFTVHSSERKVKCHSIIVATGANARRLGLPREDEFWSRGISACAICDGASPLFKGQVLAVVGGGDTATEEAIYLTKYARHVHLLVRKDQLRASRAMQDRVFNNPNITVHFNTETVDVVSNPKGQMSGILIRKADTQEESVLEAKGLFYGIGHSPNSQLLEGQVELDNSGYILVKEGTANTSVEGVFAAGDVQDHEWRQAITAAGSGCVAALSVERYLTSKNLLLEFHQPPTEEVKKELSEKDVQEGFDITLTKHKGQYALRKLYHESPRLMCVLYTSPTCGPCRTLKPILSKVIDEFDKDVHLVEIDITEDPEIAEAAGIMGTPCVQFFKNKEMLRSVTFSAQKTVSGVKMKREYREFIEANK</sequence>
<evidence type="ECO:0000313" key="10">
    <source>
        <dbReference type="EnsemblPlants" id="Solyc10g080080.2.1"/>
    </source>
</evidence>
<dbReference type="InterPro" id="IPR008255">
    <property type="entry name" value="Pyr_nucl-diS_OxRdtase_2_AS"/>
</dbReference>
<evidence type="ECO:0000313" key="11">
    <source>
        <dbReference type="Proteomes" id="UP000004994"/>
    </source>
</evidence>
<evidence type="ECO:0000256" key="1">
    <source>
        <dbReference type="ARBA" id="ARBA00009333"/>
    </source>
</evidence>
<accession>A0A3Q7IKB1</accession>
<keyword evidence="5 8" id="KW-0560">Oxidoreductase</keyword>
<dbReference type="Pfam" id="PF07992">
    <property type="entry name" value="Pyr_redox_2"/>
    <property type="match status" value="1"/>
</dbReference>
<name>A0A3Q7IKB1_SOLLC</name>
<dbReference type="FunFam" id="3.50.50.60:FF:000064">
    <property type="entry name" value="Thioredoxin reductase"/>
    <property type="match status" value="1"/>
</dbReference>
<dbReference type="EC" id="1.8.1.9" evidence="8"/>
<dbReference type="InParanoid" id="A0A3Q7IKB1"/>
<dbReference type="Gene3D" id="3.50.50.60">
    <property type="entry name" value="FAD/NAD(P)-binding domain"/>
    <property type="match status" value="2"/>
</dbReference>
<dbReference type="CDD" id="cd02949">
    <property type="entry name" value="TRX_NTR"/>
    <property type="match status" value="1"/>
</dbReference>
<dbReference type="GO" id="GO:0005737">
    <property type="term" value="C:cytoplasm"/>
    <property type="evidence" value="ECO:0007669"/>
    <property type="project" value="InterPro"/>
</dbReference>
<dbReference type="InterPro" id="IPR005982">
    <property type="entry name" value="Thioredox_Rdtase"/>
</dbReference>
<organism evidence="10">
    <name type="scientific">Solanum lycopersicum</name>
    <name type="common">Tomato</name>
    <name type="synonym">Lycopersicon esculentum</name>
    <dbReference type="NCBI Taxonomy" id="4081"/>
    <lineage>
        <taxon>Eukaryota</taxon>
        <taxon>Viridiplantae</taxon>
        <taxon>Streptophyta</taxon>
        <taxon>Embryophyta</taxon>
        <taxon>Tracheophyta</taxon>
        <taxon>Spermatophyta</taxon>
        <taxon>Magnoliopsida</taxon>
        <taxon>eudicotyledons</taxon>
        <taxon>Gunneridae</taxon>
        <taxon>Pentapetalae</taxon>
        <taxon>asterids</taxon>
        <taxon>lamiids</taxon>
        <taxon>Solanales</taxon>
        <taxon>Solanaceae</taxon>
        <taxon>Solanoideae</taxon>
        <taxon>Solaneae</taxon>
        <taxon>Solanum</taxon>
        <taxon>Solanum subgen. Lycopersicon</taxon>
    </lineage>
</organism>
<evidence type="ECO:0000256" key="6">
    <source>
        <dbReference type="ARBA" id="ARBA00023157"/>
    </source>
</evidence>
<dbReference type="InterPro" id="IPR023753">
    <property type="entry name" value="FAD/NAD-binding_dom"/>
</dbReference>
<comment type="cofactor">
    <cofactor evidence="8">
        <name>FAD</name>
        <dbReference type="ChEBI" id="CHEBI:57692"/>
    </cofactor>
    <text evidence="8">Binds 1 FAD per subunit.</text>
</comment>
<comment type="similarity">
    <text evidence="1">Belongs to the class-II pyridine nucleotide-disulfide oxidoreductase family.</text>
</comment>
<dbReference type="AlphaFoldDB" id="A0A3Q7IKB1"/>
<dbReference type="FunCoup" id="A0A3Q7IKB1">
    <property type="interactions" value="958"/>
</dbReference>
<keyword evidence="2 8" id="KW-0285">Flavoprotein</keyword>
<feature type="domain" description="Thioredoxin" evidence="9">
    <location>
        <begin position="428"/>
        <end position="551"/>
    </location>
</feature>
<dbReference type="STRING" id="4081.A0A3Q7IKB1"/>
<dbReference type="GO" id="GO:0019430">
    <property type="term" value="P:removal of superoxide radicals"/>
    <property type="evidence" value="ECO:0007669"/>
    <property type="project" value="InterPro"/>
</dbReference>
<dbReference type="PaxDb" id="4081-Solyc10g080080.1.1"/>
<dbReference type="GO" id="GO:0045454">
    <property type="term" value="P:cell redox homeostasis"/>
    <property type="evidence" value="ECO:0000318"/>
    <property type="project" value="GO_Central"/>
</dbReference>
<dbReference type="PRINTS" id="PR00368">
    <property type="entry name" value="FADPNR"/>
</dbReference>
<evidence type="ECO:0000256" key="7">
    <source>
        <dbReference type="ARBA" id="ARBA00023284"/>
    </source>
</evidence>
<dbReference type="SUPFAM" id="SSF52833">
    <property type="entry name" value="Thioredoxin-like"/>
    <property type="match status" value="1"/>
</dbReference>
<keyword evidence="6" id="KW-1015">Disulfide bond</keyword>
<keyword evidence="11" id="KW-1185">Reference proteome</keyword>
<evidence type="ECO:0000256" key="2">
    <source>
        <dbReference type="ARBA" id="ARBA00022630"/>
    </source>
</evidence>
<dbReference type="InterPro" id="IPR036188">
    <property type="entry name" value="FAD/NAD-bd_sf"/>
</dbReference>
<dbReference type="SUPFAM" id="SSF51905">
    <property type="entry name" value="FAD/NAD(P)-binding domain"/>
    <property type="match status" value="1"/>
</dbReference>
<dbReference type="Proteomes" id="UP000004994">
    <property type="component" value="Chromosome 10"/>
</dbReference>
<dbReference type="InterPro" id="IPR036249">
    <property type="entry name" value="Thioredoxin-like_sf"/>
</dbReference>
<dbReference type="InterPro" id="IPR013766">
    <property type="entry name" value="Thioredoxin_domain"/>
</dbReference>
<protein>
    <recommendedName>
        <fullName evidence="8">Thioredoxin reductase</fullName>
        <ecNumber evidence="8">1.8.1.9</ecNumber>
    </recommendedName>
</protein>
<dbReference type="PROSITE" id="PS00573">
    <property type="entry name" value="PYRIDINE_REDOX_2"/>
    <property type="match status" value="1"/>
</dbReference>
<proteinExistence type="inferred from homology"/>
<dbReference type="Pfam" id="PF00085">
    <property type="entry name" value="Thioredoxin"/>
    <property type="match status" value="1"/>
</dbReference>
<dbReference type="NCBIfam" id="TIGR01292">
    <property type="entry name" value="TRX_reduct"/>
    <property type="match status" value="1"/>
</dbReference>
<dbReference type="Gramene" id="Solyc10g080080.2.1">
    <property type="protein sequence ID" value="Solyc10g080080.2.1"/>
    <property type="gene ID" value="Solyc10g080080.2"/>
</dbReference>
<reference evidence="10" key="1">
    <citation type="journal article" date="2012" name="Nature">
        <title>The tomato genome sequence provides insights into fleshy fruit evolution.</title>
        <authorList>
            <consortium name="Tomato Genome Consortium"/>
        </authorList>
    </citation>
    <scope>NUCLEOTIDE SEQUENCE [LARGE SCALE GENOMIC DNA]</scope>
    <source>
        <strain evidence="10">cv. Heinz 1706</strain>
    </source>
</reference>
<comment type="catalytic activity">
    <reaction evidence="8">
        <text>[thioredoxin]-dithiol + NADP(+) = [thioredoxin]-disulfide + NADPH + H(+)</text>
        <dbReference type="Rhea" id="RHEA:20345"/>
        <dbReference type="Rhea" id="RHEA-COMP:10698"/>
        <dbReference type="Rhea" id="RHEA-COMP:10700"/>
        <dbReference type="ChEBI" id="CHEBI:15378"/>
        <dbReference type="ChEBI" id="CHEBI:29950"/>
        <dbReference type="ChEBI" id="CHEBI:50058"/>
        <dbReference type="ChEBI" id="CHEBI:57783"/>
        <dbReference type="ChEBI" id="CHEBI:58349"/>
        <dbReference type="EC" id="1.8.1.9"/>
    </reaction>
</comment>
<dbReference type="GO" id="GO:0004791">
    <property type="term" value="F:thioredoxin-disulfide reductase (NADPH) activity"/>
    <property type="evidence" value="ECO:0000318"/>
    <property type="project" value="GO_Central"/>
</dbReference>
<evidence type="ECO:0000256" key="3">
    <source>
        <dbReference type="ARBA" id="ARBA00022827"/>
    </source>
</evidence>
<dbReference type="PANTHER" id="PTHR48105">
    <property type="entry name" value="THIOREDOXIN REDUCTASE 1-RELATED-RELATED"/>
    <property type="match status" value="1"/>
</dbReference>
<evidence type="ECO:0000256" key="5">
    <source>
        <dbReference type="ARBA" id="ARBA00023002"/>
    </source>
</evidence>
<dbReference type="Gene3D" id="3.40.30.10">
    <property type="entry name" value="Glutaredoxin"/>
    <property type="match status" value="1"/>
</dbReference>
<evidence type="ECO:0000256" key="4">
    <source>
        <dbReference type="ARBA" id="ARBA00022857"/>
    </source>
</evidence>
<dbReference type="InterPro" id="IPR050097">
    <property type="entry name" value="Ferredoxin-NADP_redctase_2"/>
</dbReference>